<dbReference type="Proteomes" id="UP001054252">
    <property type="component" value="Unassembled WGS sequence"/>
</dbReference>
<protein>
    <recommendedName>
        <fullName evidence="6">BRCT domain-containing protein</fullName>
    </recommendedName>
</protein>
<evidence type="ECO:0000256" key="4">
    <source>
        <dbReference type="ARBA" id="ARBA00023204"/>
    </source>
</evidence>
<dbReference type="PROSITE" id="PS50172">
    <property type="entry name" value="BRCT"/>
    <property type="match status" value="2"/>
</dbReference>
<evidence type="ECO:0000313" key="8">
    <source>
        <dbReference type="Proteomes" id="UP001054252"/>
    </source>
</evidence>
<feature type="domain" description="BRCT" evidence="6">
    <location>
        <begin position="1"/>
        <end position="49"/>
    </location>
</feature>
<evidence type="ECO:0000313" key="7">
    <source>
        <dbReference type="EMBL" id="GKU86249.1"/>
    </source>
</evidence>
<evidence type="ECO:0000256" key="2">
    <source>
        <dbReference type="ARBA" id="ARBA00022737"/>
    </source>
</evidence>
<dbReference type="SUPFAM" id="SSF52113">
    <property type="entry name" value="BRCT domain"/>
    <property type="match status" value="2"/>
</dbReference>
<dbReference type="GO" id="GO:0000724">
    <property type="term" value="P:double-strand break repair via homologous recombination"/>
    <property type="evidence" value="ECO:0007669"/>
    <property type="project" value="TreeGrafter"/>
</dbReference>
<gene>
    <name evidence="7" type="ORF">SLEP1_g797</name>
</gene>
<evidence type="ECO:0000256" key="1">
    <source>
        <dbReference type="ARBA" id="ARBA00004123"/>
    </source>
</evidence>
<dbReference type="PANTHER" id="PTHR13763">
    <property type="entry name" value="BREAST CANCER TYPE 1 SUSCEPTIBILITY PROTEIN BRCA1"/>
    <property type="match status" value="1"/>
</dbReference>
<evidence type="ECO:0000256" key="3">
    <source>
        <dbReference type="ARBA" id="ARBA00022763"/>
    </source>
</evidence>
<dbReference type="InterPro" id="IPR036420">
    <property type="entry name" value="BRCT_dom_sf"/>
</dbReference>
<keyword evidence="2" id="KW-0677">Repeat</keyword>
<proteinExistence type="predicted"/>
<organism evidence="7 8">
    <name type="scientific">Rubroshorea leprosula</name>
    <dbReference type="NCBI Taxonomy" id="152421"/>
    <lineage>
        <taxon>Eukaryota</taxon>
        <taxon>Viridiplantae</taxon>
        <taxon>Streptophyta</taxon>
        <taxon>Embryophyta</taxon>
        <taxon>Tracheophyta</taxon>
        <taxon>Spermatophyta</taxon>
        <taxon>Magnoliopsida</taxon>
        <taxon>eudicotyledons</taxon>
        <taxon>Gunneridae</taxon>
        <taxon>Pentapetalae</taxon>
        <taxon>rosids</taxon>
        <taxon>malvids</taxon>
        <taxon>Malvales</taxon>
        <taxon>Dipterocarpaceae</taxon>
        <taxon>Rubroshorea</taxon>
    </lineage>
</organism>
<reference evidence="7 8" key="1">
    <citation type="journal article" date="2021" name="Commun. Biol.">
        <title>The genome of Shorea leprosula (Dipterocarpaceae) highlights the ecological relevance of drought in aseasonal tropical rainforests.</title>
        <authorList>
            <person name="Ng K.K.S."/>
            <person name="Kobayashi M.J."/>
            <person name="Fawcett J.A."/>
            <person name="Hatakeyama M."/>
            <person name="Paape T."/>
            <person name="Ng C.H."/>
            <person name="Ang C.C."/>
            <person name="Tnah L.H."/>
            <person name="Lee C.T."/>
            <person name="Nishiyama T."/>
            <person name="Sese J."/>
            <person name="O'Brien M.J."/>
            <person name="Copetti D."/>
            <person name="Mohd Noor M.I."/>
            <person name="Ong R.C."/>
            <person name="Putra M."/>
            <person name="Sireger I.Z."/>
            <person name="Indrioko S."/>
            <person name="Kosugi Y."/>
            <person name="Izuno A."/>
            <person name="Isagi Y."/>
            <person name="Lee S.L."/>
            <person name="Shimizu K.K."/>
        </authorList>
    </citation>
    <scope>NUCLEOTIDE SEQUENCE [LARGE SCALE GENOMIC DNA]</scope>
    <source>
        <strain evidence="7">214</strain>
    </source>
</reference>
<dbReference type="GO" id="GO:0004842">
    <property type="term" value="F:ubiquitin-protein transferase activity"/>
    <property type="evidence" value="ECO:0007669"/>
    <property type="project" value="TreeGrafter"/>
</dbReference>
<dbReference type="Pfam" id="PF00533">
    <property type="entry name" value="BRCT"/>
    <property type="match status" value="1"/>
</dbReference>
<dbReference type="GO" id="GO:0005634">
    <property type="term" value="C:nucleus"/>
    <property type="evidence" value="ECO:0007669"/>
    <property type="project" value="UniProtKB-SubCell"/>
</dbReference>
<evidence type="ECO:0000256" key="5">
    <source>
        <dbReference type="ARBA" id="ARBA00023242"/>
    </source>
</evidence>
<evidence type="ECO:0000259" key="6">
    <source>
        <dbReference type="PROSITE" id="PS50172"/>
    </source>
</evidence>
<comment type="caution">
    <text evidence="7">The sequence shown here is derived from an EMBL/GenBank/DDBJ whole genome shotgun (WGS) entry which is preliminary data.</text>
</comment>
<sequence length="174" mass="18816">MIGASVTKFWSPDVTHVIAATDANGACTRTLKVLMAVSNGKWVLKTDFVCLLQEPKLFHGFDFYFVGDFVSAYKQDLINLVVAAGGTVSTVIEELLGCNTHDQAAALSSRVVVYNLDPPEGSELGEEVSIMWQRINEAQELATKIGGQVIGHTWLLESIAAYKLKPLGPSLVCS</sequence>
<dbReference type="AlphaFoldDB" id="A0AAV5HKQ9"/>
<accession>A0AAV5HKQ9</accession>
<keyword evidence="3" id="KW-0227">DNA damage</keyword>
<dbReference type="Gene3D" id="3.40.50.10190">
    <property type="entry name" value="BRCT domain"/>
    <property type="match status" value="2"/>
</dbReference>
<keyword evidence="5" id="KW-0539">Nucleus</keyword>
<comment type="subcellular location">
    <subcellularLocation>
        <location evidence="1">Nucleus</location>
    </subcellularLocation>
</comment>
<dbReference type="InterPro" id="IPR031099">
    <property type="entry name" value="BRCA1-associated"/>
</dbReference>
<dbReference type="EMBL" id="BPVZ01000001">
    <property type="protein sequence ID" value="GKU86249.1"/>
    <property type="molecule type" value="Genomic_DNA"/>
</dbReference>
<dbReference type="SMART" id="SM00292">
    <property type="entry name" value="BRCT"/>
    <property type="match status" value="1"/>
</dbReference>
<keyword evidence="4" id="KW-0234">DNA repair</keyword>
<feature type="domain" description="BRCT" evidence="6">
    <location>
        <begin position="53"/>
        <end position="172"/>
    </location>
</feature>
<name>A0AAV5HKQ9_9ROSI</name>
<keyword evidence="8" id="KW-1185">Reference proteome</keyword>
<dbReference type="PANTHER" id="PTHR13763:SF9">
    <property type="entry name" value="BRCA1-ASSOCIATED RING DOMAIN PROTEIN 1"/>
    <property type="match status" value="1"/>
</dbReference>
<dbReference type="InterPro" id="IPR001357">
    <property type="entry name" value="BRCT_dom"/>
</dbReference>
<dbReference type="GO" id="GO:0045944">
    <property type="term" value="P:positive regulation of transcription by RNA polymerase II"/>
    <property type="evidence" value="ECO:0007669"/>
    <property type="project" value="TreeGrafter"/>
</dbReference>